<keyword evidence="1 5" id="KW-0963">Cytoplasm</keyword>
<dbReference type="InterPro" id="IPR048372">
    <property type="entry name" value="ZapC_C"/>
</dbReference>
<dbReference type="Pfam" id="PF21083">
    <property type="entry name" value="ZapC_N"/>
    <property type="match status" value="1"/>
</dbReference>
<evidence type="ECO:0000256" key="3">
    <source>
        <dbReference type="ARBA" id="ARBA00023210"/>
    </source>
</evidence>
<feature type="domain" description="Cell-division protein ZapC N-terminal" evidence="8">
    <location>
        <begin position="1"/>
        <end position="88"/>
    </location>
</feature>
<keyword evidence="3 5" id="KW-0717">Septation</keyword>
<feature type="domain" description="Cell-division protein ZapC C-terminal" evidence="7">
    <location>
        <begin position="89"/>
        <end position="167"/>
    </location>
</feature>
<dbReference type="EMBL" id="CAOF01000082">
    <property type="protein sequence ID" value="CCO46292.1"/>
    <property type="molecule type" value="Genomic_DNA"/>
</dbReference>
<evidence type="ECO:0000256" key="1">
    <source>
        <dbReference type="ARBA" id="ARBA00022490"/>
    </source>
</evidence>
<dbReference type="PIRSF" id="PIRSF010252">
    <property type="entry name" value="ZapC"/>
    <property type="match status" value="1"/>
</dbReference>
<evidence type="ECO:0000313" key="9">
    <source>
        <dbReference type="EMBL" id="CCO46292.1"/>
    </source>
</evidence>
<evidence type="ECO:0000259" key="7">
    <source>
        <dbReference type="Pfam" id="PF07126"/>
    </source>
</evidence>
<dbReference type="HAMAP" id="MF_00906">
    <property type="entry name" value="ZapC"/>
    <property type="match status" value="1"/>
</dbReference>
<name>A0AAV2VNS9_9VIBR</name>
<keyword evidence="4 5" id="KW-0131">Cell cycle</keyword>
<comment type="subcellular location">
    <subcellularLocation>
        <location evidence="5 6">Cytoplasm</location>
    </subcellularLocation>
</comment>
<dbReference type="GO" id="GO:0000917">
    <property type="term" value="P:division septum assembly"/>
    <property type="evidence" value="ECO:0007669"/>
    <property type="project" value="UniProtKB-KW"/>
</dbReference>
<dbReference type="RefSeq" id="WP_022611477.1">
    <property type="nucleotide sequence ID" value="NZ_LK391965.1"/>
</dbReference>
<comment type="function">
    <text evidence="5 6">Contributes to the efficiency of the cell division process by stabilizing the polymeric form of the cell division protein FtsZ. Acts by promoting interactions between FtsZ protofilaments and suppressing the GTPase activity of FtsZ.</text>
</comment>
<dbReference type="Proteomes" id="UP000018211">
    <property type="component" value="Unassembled WGS sequence"/>
</dbReference>
<evidence type="ECO:0000256" key="2">
    <source>
        <dbReference type="ARBA" id="ARBA00022618"/>
    </source>
</evidence>
<evidence type="ECO:0000259" key="8">
    <source>
        <dbReference type="Pfam" id="PF21083"/>
    </source>
</evidence>
<evidence type="ECO:0000256" key="4">
    <source>
        <dbReference type="ARBA" id="ARBA00023306"/>
    </source>
</evidence>
<gene>
    <name evidence="5" type="primary">zapC</name>
    <name evidence="9" type="ORF">VIBNISOn1_1720093</name>
</gene>
<accession>A0AAV2VNS9</accession>
<keyword evidence="2 5" id="KW-0132">Cell division</keyword>
<proteinExistence type="inferred from homology"/>
<dbReference type="Pfam" id="PF07126">
    <property type="entry name" value="ZapC_C"/>
    <property type="match status" value="1"/>
</dbReference>
<reference evidence="9 10" key="1">
    <citation type="journal article" date="2013" name="ISME J.">
        <title>Comparative genomics of pathogenic lineages of Vibrio nigripulchritudo identifies virulence-associated traits.</title>
        <authorList>
            <person name="Goudenege D."/>
            <person name="Labreuche Y."/>
            <person name="Krin E."/>
            <person name="Ansquer D."/>
            <person name="Mangenot S."/>
            <person name="Calteau A."/>
            <person name="Medigue C."/>
            <person name="Mazel D."/>
            <person name="Polz M.F."/>
            <person name="Le Roux F."/>
        </authorList>
    </citation>
    <scope>NUCLEOTIDE SEQUENCE [LARGE SCALE GENOMIC DNA]</scope>
    <source>
        <strain evidence="9 10">SOn1</strain>
    </source>
</reference>
<dbReference type="InterPro" id="IPR009809">
    <property type="entry name" value="ZapC"/>
</dbReference>
<evidence type="ECO:0000256" key="6">
    <source>
        <dbReference type="PIRNR" id="PIRNR010252"/>
    </source>
</evidence>
<evidence type="ECO:0000256" key="5">
    <source>
        <dbReference type="HAMAP-Rule" id="MF_00906"/>
    </source>
</evidence>
<comment type="subunit">
    <text evidence="5">Interacts directly with FtsZ.</text>
</comment>
<comment type="similarity">
    <text evidence="5 6">Belongs to the ZapC family.</text>
</comment>
<comment type="caution">
    <text evidence="9">The sequence shown here is derived from an EMBL/GenBank/DDBJ whole genome shotgun (WGS) entry which is preliminary data.</text>
</comment>
<dbReference type="AlphaFoldDB" id="A0AAV2VNS9"/>
<dbReference type="GO" id="GO:0043093">
    <property type="term" value="P:FtsZ-dependent cytokinesis"/>
    <property type="evidence" value="ECO:0007669"/>
    <property type="project" value="UniProtKB-UniRule"/>
</dbReference>
<dbReference type="GO" id="GO:0005737">
    <property type="term" value="C:cytoplasm"/>
    <property type="evidence" value="ECO:0007669"/>
    <property type="project" value="UniProtKB-SubCell"/>
</dbReference>
<sequence>MLKPSDNWKWYFDNEVSALVLGLDGDMAFKVEIPQKFLVDCAFKDSEFSVDDASVFQQFKESVSTLPLSEPRQAQLILNCVATNRFHKPVQPKSWFFDHQGGGHAPSQGELVYLKNELNSGLFMVVEVCDNASVCASVELDGFQLTSSKSLSFCQSVKVMHDRIARAEVFDNYAPIALVG</sequence>
<dbReference type="InterPro" id="IPR048373">
    <property type="entry name" value="ZapC_N"/>
</dbReference>
<protein>
    <recommendedName>
        <fullName evidence="5 6">Cell division protein ZapC</fullName>
    </recommendedName>
</protein>
<evidence type="ECO:0000313" key="10">
    <source>
        <dbReference type="Proteomes" id="UP000018211"/>
    </source>
</evidence>
<organism evidence="9 10">
    <name type="scientific">Vibrio nigripulchritudo SOn1</name>
    <dbReference type="NCBI Taxonomy" id="1238450"/>
    <lineage>
        <taxon>Bacteria</taxon>
        <taxon>Pseudomonadati</taxon>
        <taxon>Pseudomonadota</taxon>
        <taxon>Gammaproteobacteria</taxon>
        <taxon>Vibrionales</taxon>
        <taxon>Vibrionaceae</taxon>
        <taxon>Vibrio</taxon>
    </lineage>
</organism>